<dbReference type="EMBL" id="JAUFSA010000004">
    <property type="protein sequence ID" value="MDP7739155.1"/>
    <property type="molecule type" value="Genomic_DNA"/>
</dbReference>
<evidence type="ECO:0008006" key="3">
    <source>
        <dbReference type="Google" id="ProtNLM"/>
    </source>
</evidence>
<dbReference type="InterPro" id="IPR027417">
    <property type="entry name" value="P-loop_NTPase"/>
</dbReference>
<dbReference type="Gene3D" id="3.40.50.300">
    <property type="entry name" value="P-loop containing nucleotide triphosphate hydrolases"/>
    <property type="match status" value="1"/>
</dbReference>
<evidence type="ECO:0000313" key="1">
    <source>
        <dbReference type="EMBL" id="MDP7739155.1"/>
    </source>
</evidence>
<dbReference type="AlphaFoldDB" id="A0AAJ1S8H1"/>
<name>A0AAJ1S8H1_9MYCO</name>
<protein>
    <recommendedName>
        <fullName evidence="3">Helicase</fullName>
    </recommendedName>
</protein>
<dbReference type="RefSeq" id="WP_306255825.1">
    <property type="nucleotide sequence ID" value="NZ_JAUFSA010000004.1"/>
</dbReference>
<dbReference type="SUPFAM" id="SSF52540">
    <property type="entry name" value="P-loop containing nucleoside triphosphate hydrolases"/>
    <property type="match status" value="2"/>
</dbReference>
<dbReference type="InterPro" id="IPR052933">
    <property type="entry name" value="DNA_Protect_Modify"/>
</dbReference>
<dbReference type="Proteomes" id="UP001229081">
    <property type="component" value="Unassembled WGS sequence"/>
</dbReference>
<dbReference type="PANTHER" id="PTHR41313:SF1">
    <property type="entry name" value="DNA METHYLASE ADENINE-SPECIFIC DOMAIN-CONTAINING PROTEIN"/>
    <property type="match status" value="1"/>
</dbReference>
<dbReference type="PANTHER" id="PTHR41313">
    <property type="entry name" value="ADENINE-SPECIFIC METHYLTRANSFERASE"/>
    <property type="match status" value="1"/>
</dbReference>
<accession>A0AAJ1S8H1</accession>
<reference evidence="1" key="1">
    <citation type="submission" date="2023-06" db="EMBL/GenBank/DDBJ databases">
        <title>Identification of two novel mycobacterium reveal diversities and complexities of Mycobacterium gordonae clade.</title>
        <authorList>
            <person name="Matsumoto Y."/>
            <person name="Nakamura S."/>
            <person name="Motooka D."/>
            <person name="Fukushima K."/>
        </authorList>
    </citation>
    <scope>NUCLEOTIDE SEQUENCE</scope>
    <source>
        <strain evidence="1">TY812</strain>
    </source>
</reference>
<organism evidence="1 2">
    <name type="scientific">Mycobacterium paragordonae</name>
    <dbReference type="NCBI Taxonomy" id="1389713"/>
    <lineage>
        <taxon>Bacteria</taxon>
        <taxon>Bacillati</taxon>
        <taxon>Actinomycetota</taxon>
        <taxon>Actinomycetes</taxon>
        <taxon>Mycobacteriales</taxon>
        <taxon>Mycobacteriaceae</taxon>
        <taxon>Mycobacterium</taxon>
    </lineage>
</organism>
<sequence length="754" mass="83419">MYLTINNQINAHILLAIDQVITDKRSPAGRFLIVTREDLHGDARRRFVARCATGDWDLVIMTHETFSSLPVPAQVERAWLEDQLGELESYARTEGYTGKRIAAAVRSLQGRLEKLRSAINDPKAVTFKSLGIDYLIVDEADKFRRLPVTSRADGFSLGSSKRALDLFLKVSLLRQANPDRPHACLLTGTPFTNTLAEGFVWQSILAPEQLARTGLRHFDAWAAQFVRYKVLIETSPDGSGFRSRRRPGTIQNVPELRTMLSEFMSMVRADSVGLPRPEVRNHTHLTEPTAAQRAFMANLVTRADALRARMPSAESDNMLLICGDGRKVALDPHLVGIAGQAPKLDGVAEAVADIYHQTRDLRYAGSPTPGAFQLVTCDMGTPKKGDAQTYGRIRAGLIARGVPADRIRFVHEATTAKAREALFAACRDGRVAVLIGSTPKVGIGTNVQHRMHSLHQVDPTWTPAAWEQRNGRIRRNGNRNAVAHIHYHVTRETFDAFMFGTLERKARGFEQLYRTDGQAREIEDIGDDTLTIGELKAAAAGNDLLLRQHELETRVRSLRLAHVTVQQNVRTLLHQAAAADSTAESAAARVERLQAFAEHRDSMREVDLTRVAADACLVRDTSDYRSRYRATWGDQRVSVRTVDTDPGQRLELAFEHRVLWAEPLPGKVRRRGVEAVTAWAEAMVAAWVAGVDREIVATHSRVDESQRRAQDARTAAAATSVGEPTELIAARAELAEVNNAISEALRDGSRAAAA</sequence>
<evidence type="ECO:0000313" key="2">
    <source>
        <dbReference type="Proteomes" id="UP001229081"/>
    </source>
</evidence>
<comment type="caution">
    <text evidence="1">The sequence shown here is derived from an EMBL/GenBank/DDBJ whole genome shotgun (WGS) entry which is preliminary data.</text>
</comment>
<gene>
    <name evidence="1" type="ORF">QXL92_30960</name>
</gene>
<proteinExistence type="predicted"/>